<feature type="compositionally biased region" description="Low complexity" evidence="1">
    <location>
        <begin position="9"/>
        <end position="22"/>
    </location>
</feature>
<organism evidence="2 3">
    <name type="scientific">Bodo saltans</name>
    <name type="common">Flagellated protozoan</name>
    <dbReference type="NCBI Taxonomy" id="75058"/>
    <lineage>
        <taxon>Eukaryota</taxon>
        <taxon>Discoba</taxon>
        <taxon>Euglenozoa</taxon>
        <taxon>Kinetoplastea</taxon>
        <taxon>Metakinetoplastina</taxon>
        <taxon>Eubodonida</taxon>
        <taxon>Bodonidae</taxon>
        <taxon>Bodo</taxon>
    </lineage>
</organism>
<evidence type="ECO:0000313" key="3">
    <source>
        <dbReference type="Proteomes" id="UP000051952"/>
    </source>
</evidence>
<dbReference type="VEuPathDB" id="TriTrypDB:BSAL_52310"/>
<accession>A0A0S4II17</accession>
<dbReference type="Proteomes" id="UP000051952">
    <property type="component" value="Unassembled WGS sequence"/>
</dbReference>
<proteinExistence type="predicted"/>
<feature type="compositionally biased region" description="Polar residues" evidence="1">
    <location>
        <begin position="61"/>
        <end position="71"/>
    </location>
</feature>
<feature type="region of interest" description="Disordered" evidence="1">
    <location>
        <begin position="521"/>
        <end position="560"/>
    </location>
</feature>
<name>A0A0S4II17_BODSA</name>
<evidence type="ECO:0000313" key="2">
    <source>
        <dbReference type="EMBL" id="CUE70073.1"/>
    </source>
</evidence>
<protein>
    <submittedName>
        <fullName evidence="2">Uncharacterized protein</fullName>
    </submittedName>
</protein>
<dbReference type="EMBL" id="CYKH01000080">
    <property type="protein sequence ID" value="CUE70073.1"/>
    <property type="molecule type" value="Genomic_DNA"/>
</dbReference>
<feature type="region of interest" description="Disordered" evidence="1">
    <location>
        <begin position="1"/>
        <end position="24"/>
    </location>
</feature>
<gene>
    <name evidence="2" type="ORF">BSAL_52310</name>
</gene>
<feature type="compositionally biased region" description="Low complexity" evidence="1">
    <location>
        <begin position="521"/>
        <end position="530"/>
    </location>
</feature>
<evidence type="ECO:0000256" key="1">
    <source>
        <dbReference type="SAM" id="MobiDB-lite"/>
    </source>
</evidence>
<dbReference type="AlphaFoldDB" id="A0A0S4II17"/>
<feature type="compositionally biased region" description="Basic and acidic residues" evidence="1">
    <location>
        <begin position="671"/>
        <end position="681"/>
    </location>
</feature>
<feature type="region of interest" description="Disordered" evidence="1">
    <location>
        <begin position="661"/>
        <end position="681"/>
    </location>
</feature>
<feature type="region of interest" description="Disordered" evidence="1">
    <location>
        <begin position="43"/>
        <end position="71"/>
    </location>
</feature>
<sequence length="837" mass="90001">MNAAQPLRSSSSSSSSSNSSDSIMRQLDDDEWLDNNEDGVLFSVLGNNNPSSHHYHRSSSTTQQGGHDTSVSDAGRIIFFSQGCDGEVDRHAEHHHHAHVSPDKRAFDSVSESSTVSLDRQITAFHEESEVALTTMLQLLRDRTLSMTAMEEAEEVLRSSSPIEWNPYRPPRGERFRARLEAMQVLEWRAFAERELAVAGNGCAAPETEHEQRSSWKIQAEWFAPCVANESRHDDQQHDTTSSGGLEVLGHRIRLMGPPVGVLHHEDCAYGGVTEEMIEQDYNHKGNAHDGHEDDDGGGEYELMYASTDPDEHGTLAAELDARRAQSGLPHLLPEAVAAHSDHDAEVTEWWASIAEPLLRSAGLLDRYYNGGRSTTTTADNSKNATPTTVSGGRCDVLTFGDSDVGEEALGSDAVMRDSYHQQQREVLPHRSSMHARFLPVASSEDDGDAETTTRHHGGQWTFAQKTPQKGAVNRHLRRPSAPPSIMQTTRLVVKDGGGSGDERVGMPPLTSVVLDAVDSANATTRSSRASVRKGLPGRPQHKKASSLSPPPRRTRSSEVKAPSFVFGSHGALAEGHQDTGPSGSIEEASLASLLVVRGDTVPTRPVLGSAGNSGPSGLARLHSSGGGEPTAQPARQLKAGGRLSPIVPIEDDMNGIRMTQQQTVQPPLRQRTESTRRVPTREQQHAALLALEDDLSSQQITLASALALNSIAGAFHGGGAPPMDSLGGGRGGGEDEGFSVVGRTCMLNDRGDHLIPPHDDVNGTSSTTTTVVRLPDIHAPMGAALPPPPPPAQVASCGRPRRVVLQTRRFFGASNTTTTRAHTAYVRPSAKKSSMV</sequence>
<feature type="region of interest" description="Disordered" evidence="1">
    <location>
        <begin position="606"/>
        <end position="644"/>
    </location>
</feature>
<reference evidence="3" key="1">
    <citation type="submission" date="2015-09" db="EMBL/GenBank/DDBJ databases">
        <authorList>
            <consortium name="Pathogen Informatics"/>
        </authorList>
    </citation>
    <scope>NUCLEOTIDE SEQUENCE [LARGE SCALE GENOMIC DNA]</scope>
    <source>
        <strain evidence="3">Lake Konstanz</strain>
    </source>
</reference>
<keyword evidence="3" id="KW-1185">Reference proteome</keyword>